<evidence type="ECO:0000256" key="8">
    <source>
        <dbReference type="ARBA" id="ARBA00060548"/>
    </source>
</evidence>
<dbReference type="UniPathway" id="UPA00262">
    <property type="reaction ID" value="UER00211"/>
</dbReference>
<evidence type="ECO:0000256" key="3">
    <source>
        <dbReference type="ARBA" id="ARBA00022603"/>
    </source>
</evidence>
<dbReference type="InterPro" id="IPR014777">
    <property type="entry name" value="4pyrrole_Mease_sub1"/>
</dbReference>
<dbReference type="EMBL" id="RRCF01000003">
    <property type="protein sequence ID" value="RRJ20149.1"/>
    <property type="molecule type" value="Genomic_DNA"/>
</dbReference>
<feature type="domain" description="Tetrapyrrole methylase" evidence="10">
    <location>
        <begin position="40"/>
        <end position="253"/>
    </location>
</feature>
<dbReference type="GO" id="GO:0004851">
    <property type="term" value="F:uroporphyrin-III C-methyltransferase activity"/>
    <property type="evidence" value="ECO:0007669"/>
    <property type="project" value="UniProtKB-EC"/>
</dbReference>
<evidence type="ECO:0000259" key="10">
    <source>
        <dbReference type="Pfam" id="PF00590"/>
    </source>
</evidence>
<evidence type="ECO:0000256" key="2">
    <source>
        <dbReference type="ARBA" id="ARBA00012162"/>
    </source>
</evidence>
<dbReference type="PROSITE" id="PS00839">
    <property type="entry name" value="SUMT_1"/>
    <property type="match status" value="1"/>
</dbReference>
<name>A0A3P3QI53_9GAMM</name>
<comment type="pathway">
    <text evidence="7">Porphyrin-containing compound metabolism; siroheme biosynthesis; precorrin-2 from uroporphyrinogen III: step 1/1.</text>
</comment>
<keyword evidence="4 9" id="KW-0808">Transferase</keyword>
<dbReference type="NCBIfam" id="TIGR01469">
    <property type="entry name" value="cobA_cysG_Cterm"/>
    <property type="match status" value="1"/>
</dbReference>
<evidence type="ECO:0000313" key="11">
    <source>
        <dbReference type="EMBL" id="RRJ20149.1"/>
    </source>
</evidence>
<keyword evidence="6" id="KW-0627">Porphyrin biosynthesis</keyword>
<dbReference type="GO" id="GO:0019354">
    <property type="term" value="P:siroheme biosynthetic process"/>
    <property type="evidence" value="ECO:0007669"/>
    <property type="project" value="UniProtKB-UniPathway"/>
</dbReference>
<comment type="pathway">
    <text evidence="8">Cofactor biosynthesis; adenosylcobalamin biosynthesis; precorrin-2 from uroporphyrinogen III: step 1/1.</text>
</comment>
<dbReference type="Pfam" id="PF00590">
    <property type="entry name" value="TP_methylase"/>
    <property type="match status" value="1"/>
</dbReference>
<evidence type="ECO:0000256" key="9">
    <source>
        <dbReference type="RuleBase" id="RU003960"/>
    </source>
</evidence>
<comment type="caution">
    <text evidence="11">The sequence shown here is derived from an EMBL/GenBank/DDBJ whole genome shotgun (WGS) entry which is preliminary data.</text>
</comment>
<dbReference type="Gene3D" id="3.40.1010.10">
    <property type="entry name" value="Cobalt-precorrin-4 Transmethylase, Domain 1"/>
    <property type="match status" value="1"/>
</dbReference>
<comment type="similarity">
    <text evidence="1 9">Belongs to the precorrin methyltransferase family.</text>
</comment>
<evidence type="ECO:0000256" key="1">
    <source>
        <dbReference type="ARBA" id="ARBA00005879"/>
    </source>
</evidence>
<dbReference type="Proteomes" id="UP000276260">
    <property type="component" value="Unassembled WGS sequence"/>
</dbReference>
<dbReference type="InterPro" id="IPR006366">
    <property type="entry name" value="CobA/CysG_C"/>
</dbReference>
<dbReference type="InterPro" id="IPR035996">
    <property type="entry name" value="4pyrrol_Methylase_sf"/>
</dbReference>
<keyword evidence="12" id="KW-1185">Reference proteome</keyword>
<dbReference type="InterPro" id="IPR000878">
    <property type="entry name" value="4pyrrol_Mease"/>
</dbReference>
<dbReference type="InterPro" id="IPR014776">
    <property type="entry name" value="4pyrrole_Mease_sub2"/>
</dbReference>
<organism evidence="11 12">
    <name type="scientific">Rheinheimera mesophila</name>
    <dbReference type="NCBI Taxonomy" id="1547515"/>
    <lineage>
        <taxon>Bacteria</taxon>
        <taxon>Pseudomonadati</taxon>
        <taxon>Pseudomonadota</taxon>
        <taxon>Gammaproteobacteria</taxon>
        <taxon>Chromatiales</taxon>
        <taxon>Chromatiaceae</taxon>
        <taxon>Rheinheimera</taxon>
    </lineage>
</organism>
<sequence length="292" mass="31170">MSVVSNLLRSPWTAQWLSGWNWKGETAATDQQKPAGKGQVVLIGAGPGDPELLTVKAQRLLQQADVLLFDSLVSAELLALVPRRCKKVFVGKRAGRHTMPQIEINQLLVEYGQQGGLVVRLKGGDPAIFGRVSEEAAALQQAGIAFAIVPGVTSACAASAYCGIPLTARGCATSVQFLTAQFADPAKQPDWSGYQYRANGSNPTLVVYMGLNRLQQLCAGLVSVGWPDHTPIALLDQVSTAQQSQLQGTLADISDRLAAFPLTGPTLIVVGDVLKQRMKVDLSLLQQVTIEN</sequence>
<dbReference type="AlphaFoldDB" id="A0A3P3QI53"/>
<dbReference type="InterPro" id="IPR003043">
    <property type="entry name" value="Uropor_MeTrfase_CS"/>
</dbReference>
<reference evidence="11 12" key="1">
    <citation type="submission" date="2018-11" db="EMBL/GenBank/DDBJ databases">
        <title>Draft genome analysis of Rheinheimera mesophila isolated from an industrial waste site.</title>
        <authorList>
            <person name="Yu Q."/>
            <person name="Qi Y."/>
            <person name="Zhang H."/>
            <person name="Lu Y."/>
            <person name="Pu J."/>
        </authorList>
    </citation>
    <scope>NUCLEOTIDE SEQUENCE [LARGE SCALE GENOMIC DNA]</scope>
    <source>
        <strain evidence="11 12">IITR13</strain>
    </source>
</reference>
<dbReference type="SUPFAM" id="SSF53790">
    <property type="entry name" value="Tetrapyrrole methylase"/>
    <property type="match status" value="1"/>
</dbReference>
<evidence type="ECO:0000313" key="12">
    <source>
        <dbReference type="Proteomes" id="UP000276260"/>
    </source>
</evidence>
<protein>
    <recommendedName>
        <fullName evidence="2">uroporphyrinogen-III C-methyltransferase</fullName>
        <ecNumber evidence="2">2.1.1.107</ecNumber>
    </recommendedName>
</protein>
<dbReference type="NCBIfam" id="NF004790">
    <property type="entry name" value="PRK06136.1"/>
    <property type="match status" value="1"/>
</dbReference>
<keyword evidence="3 9" id="KW-0489">Methyltransferase</keyword>
<dbReference type="CDD" id="cd11642">
    <property type="entry name" value="SUMT"/>
    <property type="match status" value="1"/>
</dbReference>
<evidence type="ECO:0000256" key="7">
    <source>
        <dbReference type="ARBA" id="ARBA00025705"/>
    </source>
</evidence>
<evidence type="ECO:0000256" key="4">
    <source>
        <dbReference type="ARBA" id="ARBA00022679"/>
    </source>
</evidence>
<dbReference type="PROSITE" id="PS00840">
    <property type="entry name" value="SUMT_2"/>
    <property type="match status" value="1"/>
</dbReference>
<evidence type="ECO:0000256" key="6">
    <source>
        <dbReference type="ARBA" id="ARBA00023244"/>
    </source>
</evidence>
<dbReference type="Gene3D" id="3.30.950.10">
    <property type="entry name" value="Methyltransferase, Cobalt-precorrin-4 Transmethylase, Domain 2"/>
    <property type="match status" value="1"/>
</dbReference>
<keyword evidence="5" id="KW-0949">S-adenosyl-L-methionine</keyword>
<gene>
    <name evidence="11" type="primary">cobA</name>
    <name evidence="11" type="ORF">EIK76_11510</name>
</gene>
<dbReference type="GO" id="GO:0032259">
    <property type="term" value="P:methylation"/>
    <property type="evidence" value="ECO:0007669"/>
    <property type="project" value="UniProtKB-KW"/>
</dbReference>
<dbReference type="FunFam" id="3.40.1010.10:FF:000001">
    <property type="entry name" value="Siroheme synthase"/>
    <property type="match status" value="1"/>
</dbReference>
<dbReference type="PANTHER" id="PTHR45790">
    <property type="entry name" value="SIROHEME SYNTHASE-RELATED"/>
    <property type="match status" value="1"/>
</dbReference>
<dbReference type="EC" id="2.1.1.107" evidence="2"/>
<dbReference type="OrthoDB" id="9815856at2"/>
<accession>A0A3P3QI53</accession>
<proteinExistence type="inferred from homology"/>
<dbReference type="PANTHER" id="PTHR45790:SF3">
    <property type="entry name" value="S-ADENOSYL-L-METHIONINE-DEPENDENT UROPORPHYRINOGEN III METHYLTRANSFERASE, CHLOROPLASTIC"/>
    <property type="match status" value="1"/>
</dbReference>
<evidence type="ECO:0000256" key="5">
    <source>
        <dbReference type="ARBA" id="ARBA00022691"/>
    </source>
</evidence>
<dbReference type="RefSeq" id="WP_046520051.1">
    <property type="nucleotide sequence ID" value="NZ_LAVS01000023.1"/>
</dbReference>
<dbReference type="InterPro" id="IPR050161">
    <property type="entry name" value="Siro_Cobalamin_biosynth"/>
</dbReference>